<evidence type="ECO:0000313" key="4">
    <source>
        <dbReference type="Proteomes" id="UP000231702"/>
    </source>
</evidence>
<proteinExistence type="predicted"/>
<dbReference type="Proteomes" id="UP000231655">
    <property type="component" value="Unassembled WGS sequence"/>
</dbReference>
<name>A0A285J6F4_9RHOB</name>
<sequence length="277" mass="30567">MPDFLRARRDRRRPLTRLGYHLLDLASYESAYLLGPARRELFFNSGYLPLARDFLVPPEMEAEAHAAMMYHFVARCLPAEAGLKLSPRRIADIGCGPGGGLAYMATLYPRAALCGTERAWAGRRLARQHVPRAQILGAKAPLPGPCDLITGVGTPTYIGLAAFLARFAPQLSPGGVISISGGYRQGDHAALRRELEQAARAQQLRLLDYRDIAAATRAALEADIPRREAALAQLPAPFRPYARRWADLPGTPEYEEYQRGERCDFAAVLQAATDRRD</sequence>
<dbReference type="EMBL" id="PGTD01000015">
    <property type="protein sequence ID" value="PJE29660.1"/>
    <property type="molecule type" value="Genomic_DNA"/>
</dbReference>
<dbReference type="Gene3D" id="3.40.50.150">
    <property type="entry name" value="Vaccinia Virus protein VP39"/>
    <property type="match status" value="1"/>
</dbReference>
<dbReference type="SUPFAM" id="SSF53335">
    <property type="entry name" value="S-adenosyl-L-methionine-dependent methyltransferases"/>
    <property type="match status" value="1"/>
</dbReference>
<evidence type="ECO:0008006" key="5">
    <source>
        <dbReference type="Google" id="ProtNLM"/>
    </source>
</evidence>
<dbReference type="AlphaFoldDB" id="A0A285J6F4"/>
<dbReference type="Proteomes" id="UP000231702">
    <property type="component" value="Unassembled WGS sequence"/>
</dbReference>
<keyword evidence="4" id="KW-1185">Reference proteome</keyword>
<organism evidence="2 3">
    <name type="scientific">Pseudooceanicola antarcticus</name>
    <dbReference type="NCBI Taxonomy" id="1247613"/>
    <lineage>
        <taxon>Bacteria</taxon>
        <taxon>Pseudomonadati</taxon>
        <taxon>Pseudomonadota</taxon>
        <taxon>Alphaproteobacteria</taxon>
        <taxon>Rhodobacterales</taxon>
        <taxon>Paracoccaceae</taxon>
        <taxon>Pseudooceanicola</taxon>
    </lineage>
</organism>
<protein>
    <recommendedName>
        <fullName evidence="5">Methyltransferase domain-containing protein</fullName>
    </recommendedName>
</protein>
<dbReference type="EMBL" id="OBEA01000005">
    <property type="protein sequence ID" value="SNY54936.1"/>
    <property type="molecule type" value="Genomic_DNA"/>
</dbReference>
<evidence type="ECO:0000313" key="2">
    <source>
        <dbReference type="EMBL" id="SNY54936.1"/>
    </source>
</evidence>
<accession>A0A285J6F4</accession>
<gene>
    <name evidence="1" type="ORF">CVM39_07060</name>
    <name evidence="2" type="ORF">SAMN06297129_2950</name>
</gene>
<dbReference type="InterPro" id="IPR029063">
    <property type="entry name" value="SAM-dependent_MTases_sf"/>
</dbReference>
<evidence type="ECO:0000313" key="1">
    <source>
        <dbReference type="EMBL" id="PJE29660.1"/>
    </source>
</evidence>
<reference evidence="2 3" key="1">
    <citation type="submission" date="2017-09" db="EMBL/GenBank/DDBJ databases">
        <authorList>
            <person name="Ehlers B."/>
            <person name="Leendertz F.H."/>
        </authorList>
    </citation>
    <scope>NUCLEOTIDE SEQUENCE [LARGE SCALE GENOMIC DNA]</scope>
    <source>
        <strain evidence="2 3">CGMCC 1.12662</strain>
    </source>
</reference>
<evidence type="ECO:0000313" key="3">
    <source>
        <dbReference type="Proteomes" id="UP000231655"/>
    </source>
</evidence>
<dbReference type="OrthoDB" id="7856199at2"/>
<reference evidence="1 4" key="2">
    <citation type="journal article" date="2018" name="Int. J. Syst. Evol. Microbiol.">
        <title>Pseudooceanicola lipolyticus sp. nov., a marine alphaproteobacterium, reclassification of Oceanicola flagellatus as Pseudooceanicola flagellatus comb. nov. and emended description of the genus Pseudooceanicola.</title>
        <authorList>
            <person name="Huang M.-M."/>
            <person name="Guo L.-L."/>
            <person name="Wu Y.-H."/>
            <person name="Lai Q.-L."/>
            <person name="Shao Z.-Z."/>
            <person name="Wang C.-S."/>
            <person name="Wu M."/>
            <person name="Xu X.-W."/>
        </authorList>
    </citation>
    <scope>NUCLEOTIDE SEQUENCE [LARGE SCALE GENOMIC DNA]</scope>
    <source>
        <strain evidence="1 4">Ar-45</strain>
    </source>
</reference>
<dbReference type="RefSeq" id="WP_097146646.1">
    <property type="nucleotide sequence ID" value="NZ_OBEA01000005.1"/>
</dbReference>